<comment type="similarity">
    <text evidence="1">Belongs to the anaerobic coproporphyrinogen-III oxidase family. HemW subfamily.</text>
</comment>
<keyword evidence="12" id="KW-1185">Reference proteome</keyword>
<dbReference type="InterPro" id="IPR013785">
    <property type="entry name" value="Aldolase_TIM"/>
</dbReference>
<keyword evidence="7 9" id="KW-0411">Iron-sulfur</keyword>
<dbReference type="InterPro" id="IPR010723">
    <property type="entry name" value="HemN_C"/>
</dbReference>
<gene>
    <name evidence="11" type="ORF">CHM34_09205</name>
</gene>
<dbReference type="SUPFAM" id="SSF102114">
    <property type="entry name" value="Radical SAM enzymes"/>
    <property type="match status" value="1"/>
</dbReference>
<comment type="caution">
    <text evidence="11">The sequence shown here is derived from an EMBL/GenBank/DDBJ whole genome shotgun (WGS) entry which is preliminary data.</text>
</comment>
<evidence type="ECO:0000313" key="11">
    <source>
        <dbReference type="EMBL" id="OYD07852.1"/>
    </source>
</evidence>
<evidence type="ECO:0000256" key="5">
    <source>
        <dbReference type="ARBA" id="ARBA00022723"/>
    </source>
</evidence>
<dbReference type="GO" id="GO:0006779">
    <property type="term" value="P:porphyrin-containing compound biosynthetic process"/>
    <property type="evidence" value="ECO:0007669"/>
    <property type="project" value="InterPro"/>
</dbReference>
<dbReference type="GO" id="GO:0046872">
    <property type="term" value="F:metal ion binding"/>
    <property type="evidence" value="ECO:0007669"/>
    <property type="project" value="UniProtKB-UniRule"/>
</dbReference>
<feature type="domain" description="Radical SAM core" evidence="10">
    <location>
        <begin position="1"/>
        <end position="235"/>
    </location>
</feature>
<dbReference type="CDD" id="cd01335">
    <property type="entry name" value="Radical_SAM"/>
    <property type="match status" value="1"/>
</dbReference>
<proteinExistence type="inferred from homology"/>
<organism evidence="11 12">
    <name type="scientific">Paludifilum halophilum</name>
    <dbReference type="NCBI Taxonomy" id="1642702"/>
    <lineage>
        <taxon>Bacteria</taxon>
        <taxon>Bacillati</taxon>
        <taxon>Bacillota</taxon>
        <taxon>Bacilli</taxon>
        <taxon>Bacillales</taxon>
        <taxon>Thermoactinomycetaceae</taxon>
        <taxon>Paludifilum</taxon>
    </lineage>
</organism>
<evidence type="ECO:0000256" key="9">
    <source>
        <dbReference type="RuleBase" id="RU364116"/>
    </source>
</evidence>
<keyword evidence="3 9" id="KW-0349">Heme</keyword>
<dbReference type="PROSITE" id="PS51918">
    <property type="entry name" value="RADICAL_SAM"/>
    <property type="match status" value="1"/>
</dbReference>
<dbReference type="NCBIfam" id="TIGR00539">
    <property type="entry name" value="hemN_rel"/>
    <property type="match status" value="1"/>
</dbReference>
<name>A0A235B6I7_9BACL</name>
<evidence type="ECO:0000256" key="7">
    <source>
        <dbReference type="ARBA" id="ARBA00023014"/>
    </source>
</evidence>
<dbReference type="InterPro" id="IPR058240">
    <property type="entry name" value="rSAM_sf"/>
</dbReference>
<dbReference type="InterPro" id="IPR034505">
    <property type="entry name" value="Coproporphyrinogen-III_oxidase"/>
</dbReference>
<accession>A0A235B6I7</accession>
<keyword evidence="9" id="KW-0963">Cytoplasm</keyword>
<dbReference type="InterPro" id="IPR006638">
    <property type="entry name" value="Elp3/MiaA/NifB-like_rSAM"/>
</dbReference>
<evidence type="ECO:0000313" key="12">
    <source>
        <dbReference type="Proteomes" id="UP000215459"/>
    </source>
</evidence>
<dbReference type="SMART" id="SM00729">
    <property type="entry name" value="Elp3"/>
    <property type="match status" value="1"/>
</dbReference>
<protein>
    <recommendedName>
        <fullName evidence="2 9">Heme chaperone HemW</fullName>
    </recommendedName>
</protein>
<dbReference type="SFLD" id="SFLDF00288">
    <property type="entry name" value="HemN-like__clustered_with_nucl"/>
    <property type="match status" value="1"/>
</dbReference>
<dbReference type="SFLD" id="SFLDF00562">
    <property type="entry name" value="HemN-like__clustered_with_heat"/>
    <property type="match status" value="1"/>
</dbReference>
<evidence type="ECO:0000256" key="8">
    <source>
        <dbReference type="ARBA" id="ARBA00023186"/>
    </source>
</evidence>
<dbReference type="PANTHER" id="PTHR13932">
    <property type="entry name" value="COPROPORPHYRINIGEN III OXIDASE"/>
    <property type="match status" value="1"/>
</dbReference>
<dbReference type="Pfam" id="PF06969">
    <property type="entry name" value="HemN_C"/>
    <property type="match status" value="1"/>
</dbReference>
<dbReference type="Pfam" id="PF04055">
    <property type="entry name" value="Radical_SAM"/>
    <property type="match status" value="1"/>
</dbReference>
<keyword evidence="9" id="KW-0004">4Fe-4S</keyword>
<keyword evidence="4 9" id="KW-0949">S-adenosyl-L-methionine</keyword>
<comment type="function">
    <text evidence="9">Probably acts as a heme chaperone, transferring heme to an unknown acceptor. Binds one molecule of heme per monomer, possibly covalently. Binds 1 [4Fe-4S] cluster. The cluster is coordinated with 3 cysteines and an exchangeable S-adenosyl-L-methionine.</text>
</comment>
<dbReference type="GO" id="GO:0005737">
    <property type="term" value="C:cytoplasm"/>
    <property type="evidence" value="ECO:0007669"/>
    <property type="project" value="UniProtKB-SubCell"/>
</dbReference>
<dbReference type="Gene3D" id="3.20.20.70">
    <property type="entry name" value="Aldolase class I"/>
    <property type="match status" value="1"/>
</dbReference>
<sequence length="382" mass="43032">MTPGAVYIHIPFCTHKCHYCDFTAYVVGGQPVDDYLDALEREMARTAAEVPPGRIHSIFIGGGTPTVLEPQQLEKLFNDIRRHFPDRAPGIEFTVEANPGTTDPSKLAVMREGGVNRLSFGAQTFRPDLLTKIGRVHTVDDIGHSVEQARAAGIDNLSLDLMFGLPEQRVADMEVALDRSLELEPAHFSVYSLKVEQGTVFHKQWLQGELPLPTEDDELEMYQLTRRRLEAAGYHQYEVSNFSRPGMESKHNATYWLNEPYYGLGAGAHGYVGGWRHQNVKGVSEYIRLTREKRPIADSHRVPFVEEMENHLILGLRLLDGLDTRVFRRRYGRDLGDVFGPVVDDLLRRGFLHTEGERLALTETGLLFGNEVFASFLGEAVI</sequence>
<evidence type="ECO:0000256" key="2">
    <source>
        <dbReference type="ARBA" id="ARBA00017228"/>
    </source>
</evidence>
<dbReference type="PANTHER" id="PTHR13932:SF5">
    <property type="entry name" value="RADICAL S-ADENOSYL METHIONINE DOMAIN-CONTAINING PROTEIN 1, MITOCHONDRIAL"/>
    <property type="match status" value="1"/>
</dbReference>
<comment type="subcellular location">
    <subcellularLocation>
        <location evidence="9">Cytoplasm</location>
    </subcellularLocation>
</comment>
<keyword evidence="8 9" id="KW-0143">Chaperone</keyword>
<dbReference type="RefSeq" id="WP_094264522.1">
    <property type="nucleotide sequence ID" value="NZ_NOWF01000005.1"/>
</dbReference>
<evidence type="ECO:0000256" key="3">
    <source>
        <dbReference type="ARBA" id="ARBA00022617"/>
    </source>
</evidence>
<evidence type="ECO:0000256" key="4">
    <source>
        <dbReference type="ARBA" id="ARBA00022691"/>
    </source>
</evidence>
<dbReference type="EMBL" id="NOWF01000005">
    <property type="protein sequence ID" value="OYD07852.1"/>
    <property type="molecule type" value="Genomic_DNA"/>
</dbReference>
<dbReference type="InterPro" id="IPR004559">
    <property type="entry name" value="HemW-like"/>
</dbReference>
<keyword evidence="5 9" id="KW-0479">Metal-binding</keyword>
<dbReference type="SFLD" id="SFLDG01082">
    <property type="entry name" value="B12-binding_domain_containing"/>
    <property type="match status" value="1"/>
</dbReference>
<evidence type="ECO:0000256" key="6">
    <source>
        <dbReference type="ARBA" id="ARBA00023004"/>
    </source>
</evidence>
<dbReference type="SFLD" id="SFLDG01065">
    <property type="entry name" value="anaerobic_coproporphyrinogen-I"/>
    <property type="match status" value="1"/>
</dbReference>
<dbReference type="GO" id="GO:0004109">
    <property type="term" value="F:coproporphyrinogen oxidase activity"/>
    <property type="evidence" value="ECO:0007669"/>
    <property type="project" value="InterPro"/>
</dbReference>
<evidence type="ECO:0000259" key="10">
    <source>
        <dbReference type="PROSITE" id="PS51918"/>
    </source>
</evidence>
<dbReference type="GO" id="GO:0051539">
    <property type="term" value="F:4 iron, 4 sulfur cluster binding"/>
    <property type="evidence" value="ECO:0007669"/>
    <property type="project" value="UniProtKB-UniRule"/>
</dbReference>
<keyword evidence="6 9" id="KW-0408">Iron</keyword>
<dbReference type="InterPro" id="IPR007197">
    <property type="entry name" value="rSAM"/>
</dbReference>
<reference evidence="11 12" key="1">
    <citation type="submission" date="2017-07" db="EMBL/GenBank/DDBJ databases">
        <title>The genome sequence of Paludifilum halophilum highlights mechanisms for microbial adaptation to high salt environemnts.</title>
        <authorList>
            <person name="Belbahri L."/>
        </authorList>
    </citation>
    <scope>NUCLEOTIDE SEQUENCE [LARGE SCALE GENOMIC DNA]</scope>
    <source>
        <strain evidence="11 12">DSM 102817</strain>
    </source>
</reference>
<dbReference type="OrthoDB" id="9808022at2"/>
<dbReference type="Proteomes" id="UP000215459">
    <property type="component" value="Unassembled WGS sequence"/>
</dbReference>
<dbReference type="SFLD" id="SFLDS00029">
    <property type="entry name" value="Radical_SAM"/>
    <property type="match status" value="1"/>
</dbReference>
<dbReference type="AlphaFoldDB" id="A0A235B6I7"/>
<evidence type="ECO:0000256" key="1">
    <source>
        <dbReference type="ARBA" id="ARBA00006100"/>
    </source>
</evidence>